<evidence type="ECO:0000256" key="3">
    <source>
        <dbReference type="ARBA" id="ARBA00022679"/>
    </source>
</evidence>
<dbReference type="EMBL" id="EAAA01001388">
    <property type="status" value="NOT_ANNOTATED_CDS"/>
    <property type="molecule type" value="Genomic_DNA"/>
</dbReference>
<keyword evidence="13" id="KW-1185">Reference proteome</keyword>
<dbReference type="GO" id="GO:0004674">
    <property type="term" value="F:protein serine/threonine kinase activity"/>
    <property type="evidence" value="ECO:0000318"/>
    <property type="project" value="GO_Central"/>
</dbReference>
<dbReference type="PANTHER" id="PTHR44329">
    <property type="entry name" value="SERINE/THREONINE-PROTEIN KINASE TNNI3K-RELATED"/>
    <property type="match status" value="1"/>
</dbReference>
<dbReference type="InterPro" id="IPR017441">
    <property type="entry name" value="Protein_kinase_ATP_BS"/>
</dbReference>
<accession>H2Y0G1</accession>
<dbReference type="SUPFAM" id="SSF56112">
    <property type="entry name" value="Protein kinase-like (PK-like)"/>
    <property type="match status" value="1"/>
</dbReference>
<dbReference type="InterPro" id="IPR051681">
    <property type="entry name" value="Ser/Thr_Kinases-Pseudokinases"/>
</dbReference>
<dbReference type="Gene3D" id="1.10.510.10">
    <property type="entry name" value="Transferase(Phosphotransferase) domain 1"/>
    <property type="match status" value="1"/>
</dbReference>
<dbReference type="PANTHER" id="PTHR44329:SF285">
    <property type="entry name" value="V-MOS MOLONEY MURINE SARCOMA VIRAL ONCO HOMOLOG"/>
    <property type="match status" value="1"/>
</dbReference>
<reference evidence="12" key="4">
    <citation type="submission" date="2025-09" db="UniProtKB">
        <authorList>
            <consortium name="Ensembl"/>
        </authorList>
    </citation>
    <scope>IDENTIFICATION</scope>
</reference>
<dbReference type="GO" id="GO:0005737">
    <property type="term" value="C:cytoplasm"/>
    <property type="evidence" value="ECO:0000318"/>
    <property type="project" value="GO_Central"/>
</dbReference>
<dbReference type="AlphaFoldDB" id="H2Y0G1"/>
<keyword evidence="5" id="KW-0418">Kinase</keyword>
<feature type="binding site" evidence="9">
    <location>
        <position position="272"/>
    </location>
    <ligand>
        <name>ATP</name>
        <dbReference type="ChEBI" id="CHEBI:30616"/>
    </ligand>
</feature>
<evidence type="ECO:0000256" key="1">
    <source>
        <dbReference type="ARBA" id="ARBA00012513"/>
    </source>
</evidence>
<evidence type="ECO:0000256" key="9">
    <source>
        <dbReference type="PROSITE-ProRule" id="PRU10141"/>
    </source>
</evidence>
<organism evidence="12 13">
    <name type="scientific">Ciona intestinalis</name>
    <name type="common">Transparent sea squirt</name>
    <name type="synonym">Ascidia intestinalis</name>
    <dbReference type="NCBI Taxonomy" id="7719"/>
    <lineage>
        <taxon>Eukaryota</taxon>
        <taxon>Metazoa</taxon>
        <taxon>Chordata</taxon>
        <taxon>Tunicata</taxon>
        <taxon>Ascidiacea</taxon>
        <taxon>Phlebobranchia</taxon>
        <taxon>Cionidae</taxon>
        <taxon>Ciona</taxon>
    </lineage>
</organism>
<keyword evidence="2" id="KW-0723">Serine/threonine-protein kinase</keyword>
<sequence>MSSPISKFRSFSRIFTSASPKPAASRSFVFDQSVISNSQSSPALTSACVARSVRTPPTKSKSPGACSTPMVQKAQNRCTGLVDEVYPQRSFTPSKISSRVKMNISPYKYLCLTSRKRHLGVSDGLSYKPKPNAPKRKDSFYSAKNRSPCPRRRCSVFSTSVAPTNTPKNDGKIFRLSGVSLSPSTVSWTAESPVQFVSDTTTSSQSRFRWNSCSSDGCSRRLQRHVEQCPPGKLYFWEDDESELETAIQLGRGGFGRVFEGNYRGQKVAIKKLENASKSRQAILETMQGEMYGLRLQHLNIVRTLVVMQPTFSPENKNPSNTCYVVMEHAGNRNLAQLLNNSDEEISMGRKIRFASDILQGITYLHERRLVHLDLKPSNVIVTSEDTCKICDFGSCMSISSPRLNQPNMSQLNTTRSGISLDNRDANTSQACDSAINQSTSYMSFSSTGSAHSSSCLMGTFVYRAPELLRGFFPTTKADIYSFGITAWQLWSRKQPYAGQHNHAAVFSVVAFGSRPKIPDYMDYCG</sequence>
<dbReference type="InterPro" id="IPR000719">
    <property type="entry name" value="Prot_kinase_dom"/>
</dbReference>
<dbReference type="Pfam" id="PF00069">
    <property type="entry name" value="Pkinase"/>
    <property type="match status" value="1"/>
</dbReference>
<evidence type="ECO:0000256" key="8">
    <source>
        <dbReference type="ARBA" id="ARBA00048679"/>
    </source>
</evidence>
<dbReference type="SMART" id="SM00220">
    <property type="entry name" value="S_TKc"/>
    <property type="match status" value="1"/>
</dbReference>
<name>H2Y0G1_CIOIN</name>
<keyword evidence="3" id="KW-0808">Transferase</keyword>
<evidence type="ECO:0000256" key="5">
    <source>
        <dbReference type="ARBA" id="ARBA00022777"/>
    </source>
</evidence>
<reference evidence="12" key="2">
    <citation type="journal article" date="2008" name="Genome Biol.">
        <title>Improved genome assembly and evidence-based global gene model set for the chordate Ciona intestinalis: new insight into intron and operon populations.</title>
        <authorList>
            <person name="Satou Y."/>
            <person name="Mineta K."/>
            <person name="Ogasawara M."/>
            <person name="Sasakura Y."/>
            <person name="Shoguchi E."/>
            <person name="Ueno K."/>
            <person name="Yamada L."/>
            <person name="Matsumoto J."/>
            <person name="Wasserscheid J."/>
            <person name="Dewar K."/>
            <person name="Wiley G.B."/>
            <person name="Macmil S.L."/>
            <person name="Roe B.A."/>
            <person name="Zeller R.W."/>
            <person name="Hastings K.E."/>
            <person name="Lemaire P."/>
            <person name="Lindquist E."/>
            <person name="Endo T."/>
            <person name="Hotta K."/>
            <person name="Inaba K."/>
        </authorList>
    </citation>
    <scope>NUCLEOTIDE SEQUENCE [LARGE SCALE GENOMIC DNA]</scope>
    <source>
        <strain evidence="12">wild type</strain>
    </source>
</reference>
<dbReference type="FunFam" id="3.30.200.20:FF:000316">
    <property type="entry name" value="Proto-oncogene serine/threonine-protein kinase mos"/>
    <property type="match status" value="1"/>
</dbReference>
<dbReference type="PROSITE" id="PS50011">
    <property type="entry name" value="PROTEIN_KINASE_DOM"/>
    <property type="match status" value="1"/>
</dbReference>
<evidence type="ECO:0000256" key="2">
    <source>
        <dbReference type="ARBA" id="ARBA00022527"/>
    </source>
</evidence>
<dbReference type="InterPro" id="IPR001245">
    <property type="entry name" value="Ser-Thr/Tyr_kinase_cat_dom"/>
</dbReference>
<evidence type="ECO:0000313" key="12">
    <source>
        <dbReference type="Ensembl" id="ENSCINP00000035395.1"/>
    </source>
</evidence>
<protein>
    <recommendedName>
        <fullName evidence="1">non-specific serine/threonine protein kinase</fullName>
        <ecNumber evidence="1">2.7.11.1</ecNumber>
    </recommendedName>
</protein>
<keyword evidence="4 9" id="KW-0547">Nucleotide-binding</keyword>
<dbReference type="EC" id="2.7.11.1" evidence="1"/>
<feature type="domain" description="Protein kinase" evidence="11">
    <location>
        <begin position="244"/>
        <end position="526"/>
    </location>
</feature>
<dbReference type="Pfam" id="PF07714">
    <property type="entry name" value="PK_Tyr_Ser-Thr"/>
    <property type="match status" value="1"/>
</dbReference>
<dbReference type="GO" id="GO:0007165">
    <property type="term" value="P:signal transduction"/>
    <property type="evidence" value="ECO:0000318"/>
    <property type="project" value="GO_Central"/>
</dbReference>
<evidence type="ECO:0000256" key="4">
    <source>
        <dbReference type="ARBA" id="ARBA00022741"/>
    </source>
</evidence>
<dbReference type="InParanoid" id="H2Y0G1"/>
<comment type="catalytic activity">
    <reaction evidence="8">
        <text>L-seryl-[protein] + ATP = O-phospho-L-seryl-[protein] + ADP + H(+)</text>
        <dbReference type="Rhea" id="RHEA:17989"/>
        <dbReference type="Rhea" id="RHEA-COMP:9863"/>
        <dbReference type="Rhea" id="RHEA-COMP:11604"/>
        <dbReference type="ChEBI" id="CHEBI:15378"/>
        <dbReference type="ChEBI" id="CHEBI:29999"/>
        <dbReference type="ChEBI" id="CHEBI:30616"/>
        <dbReference type="ChEBI" id="CHEBI:83421"/>
        <dbReference type="ChEBI" id="CHEBI:456216"/>
        <dbReference type="EC" id="2.7.11.1"/>
    </reaction>
</comment>
<evidence type="ECO:0000256" key="10">
    <source>
        <dbReference type="SAM" id="MobiDB-lite"/>
    </source>
</evidence>
<dbReference type="Proteomes" id="UP000008144">
    <property type="component" value="Chromosome 2"/>
</dbReference>
<evidence type="ECO:0000259" key="11">
    <source>
        <dbReference type="PROSITE" id="PS50011"/>
    </source>
</evidence>
<dbReference type="HOGENOM" id="CLU_518347_0_0_1"/>
<dbReference type="GeneTree" id="ENSGT00940000160233"/>
<comment type="catalytic activity">
    <reaction evidence="7">
        <text>L-threonyl-[protein] + ATP = O-phospho-L-threonyl-[protein] + ADP + H(+)</text>
        <dbReference type="Rhea" id="RHEA:46608"/>
        <dbReference type="Rhea" id="RHEA-COMP:11060"/>
        <dbReference type="Rhea" id="RHEA-COMP:11605"/>
        <dbReference type="ChEBI" id="CHEBI:15378"/>
        <dbReference type="ChEBI" id="CHEBI:30013"/>
        <dbReference type="ChEBI" id="CHEBI:30616"/>
        <dbReference type="ChEBI" id="CHEBI:61977"/>
        <dbReference type="ChEBI" id="CHEBI:456216"/>
        <dbReference type="EC" id="2.7.11.1"/>
    </reaction>
</comment>
<dbReference type="Ensembl" id="ENSCINT00000034916.1">
    <property type="protein sequence ID" value="ENSCINP00000035395.1"/>
    <property type="gene ID" value="ENSCING00000019081.1"/>
</dbReference>
<feature type="region of interest" description="Disordered" evidence="10">
    <location>
        <begin position="122"/>
        <end position="146"/>
    </location>
</feature>
<dbReference type="Gene3D" id="3.30.200.20">
    <property type="entry name" value="Phosphorylase Kinase, domain 1"/>
    <property type="match status" value="1"/>
</dbReference>
<evidence type="ECO:0000256" key="6">
    <source>
        <dbReference type="ARBA" id="ARBA00022840"/>
    </source>
</evidence>
<dbReference type="PROSITE" id="PS00108">
    <property type="entry name" value="PROTEIN_KINASE_ST"/>
    <property type="match status" value="1"/>
</dbReference>
<dbReference type="InterPro" id="IPR011009">
    <property type="entry name" value="Kinase-like_dom_sf"/>
</dbReference>
<reference evidence="12" key="3">
    <citation type="submission" date="2025-08" db="UniProtKB">
        <authorList>
            <consortium name="Ensembl"/>
        </authorList>
    </citation>
    <scope>IDENTIFICATION</scope>
</reference>
<dbReference type="PROSITE" id="PS00107">
    <property type="entry name" value="PROTEIN_KINASE_ATP"/>
    <property type="match status" value="1"/>
</dbReference>
<keyword evidence="6 9" id="KW-0067">ATP-binding</keyword>
<dbReference type="STRING" id="7719.ENSCINP00000035395"/>
<evidence type="ECO:0000256" key="7">
    <source>
        <dbReference type="ARBA" id="ARBA00047899"/>
    </source>
</evidence>
<proteinExistence type="predicted"/>
<dbReference type="InterPro" id="IPR008271">
    <property type="entry name" value="Ser/Thr_kinase_AS"/>
</dbReference>
<evidence type="ECO:0000313" key="13">
    <source>
        <dbReference type="Proteomes" id="UP000008144"/>
    </source>
</evidence>
<dbReference type="GO" id="GO:0005524">
    <property type="term" value="F:ATP binding"/>
    <property type="evidence" value="ECO:0007669"/>
    <property type="project" value="UniProtKB-UniRule"/>
</dbReference>
<reference evidence="13" key="1">
    <citation type="journal article" date="2002" name="Science">
        <title>The draft genome of Ciona intestinalis: insights into chordate and vertebrate origins.</title>
        <authorList>
            <person name="Dehal P."/>
            <person name="Satou Y."/>
            <person name="Campbell R.K."/>
            <person name="Chapman J."/>
            <person name="Degnan B."/>
            <person name="De Tomaso A."/>
            <person name="Davidson B."/>
            <person name="Di Gregorio A."/>
            <person name="Gelpke M."/>
            <person name="Goodstein D.M."/>
            <person name="Harafuji N."/>
            <person name="Hastings K.E."/>
            <person name="Ho I."/>
            <person name="Hotta K."/>
            <person name="Huang W."/>
            <person name="Kawashima T."/>
            <person name="Lemaire P."/>
            <person name="Martinez D."/>
            <person name="Meinertzhagen I.A."/>
            <person name="Necula S."/>
            <person name="Nonaka M."/>
            <person name="Putnam N."/>
            <person name="Rash S."/>
            <person name="Saiga H."/>
            <person name="Satake M."/>
            <person name="Terry A."/>
            <person name="Yamada L."/>
            <person name="Wang H.G."/>
            <person name="Awazu S."/>
            <person name="Azumi K."/>
            <person name="Boore J."/>
            <person name="Branno M."/>
            <person name="Chin-Bow S."/>
            <person name="DeSantis R."/>
            <person name="Doyle S."/>
            <person name="Francino P."/>
            <person name="Keys D.N."/>
            <person name="Haga S."/>
            <person name="Hayashi H."/>
            <person name="Hino K."/>
            <person name="Imai K.S."/>
            <person name="Inaba K."/>
            <person name="Kano S."/>
            <person name="Kobayashi K."/>
            <person name="Kobayashi M."/>
            <person name="Lee B.I."/>
            <person name="Makabe K.W."/>
            <person name="Manohar C."/>
            <person name="Matassi G."/>
            <person name="Medina M."/>
            <person name="Mochizuki Y."/>
            <person name="Mount S."/>
            <person name="Morishita T."/>
            <person name="Miura S."/>
            <person name="Nakayama A."/>
            <person name="Nishizaka S."/>
            <person name="Nomoto H."/>
            <person name="Ohta F."/>
            <person name="Oishi K."/>
            <person name="Rigoutsos I."/>
            <person name="Sano M."/>
            <person name="Sasaki A."/>
            <person name="Sasakura Y."/>
            <person name="Shoguchi E."/>
            <person name="Shin-i T."/>
            <person name="Spagnuolo A."/>
            <person name="Stainier D."/>
            <person name="Suzuki M.M."/>
            <person name="Tassy O."/>
            <person name="Takatori N."/>
            <person name="Tokuoka M."/>
            <person name="Yagi K."/>
            <person name="Yoshizaki F."/>
            <person name="Wada S."/>
            <person name="Zhang C."/>
            <person name="Hyatt P.D."/>
            <person name="Larimer F."/>
            <person name="Detter C."/>
            <person name="Doggett N."/>
            <person name="Glavina T."/>
            <person name="Hawkins T."/>
            <person name="Richardson P."/>
            <person name="Lucas S."/>
            <person name="Kohara Y."/>
            <person name="Levine M."/>
            <person name="Satoh N."/>
            <person name="Rokhsar D.S."/>
        </authorList>
    </citation>
    <scope>NUCLEOTIDE SEQUENCE [LARGE SCALE GENOMIC DNA]</scope>
</reference>